<reference evidence="8" key="1">
    <citation type="journal article" date="2021" name="PeerJ">
        <title>Extensive microbial diversity within the chicken gut microbiome revealed by metagenomics and culture.</title>
        <authorList>
            <person name="Gilroy R."/>
            <person name="Ravi A."/>
            <person name="Getino M."/>
            <person name="Pursley I."/>
            <person name="Horton D.L."/>
            <person name="Alikhan N.F."/>
            <person name="Baker D."/>
            <person name="Gharbi K."/>
            <person name="Hall N."/>
            <person name="Watson M."/>
            <person name="Adriaenssens E.M."/>
            <person name="Foster-Nyarko E."/>
            <person name="Jarju S."/>
            <person name="Secka A."/>
            <person name="Antonio M."/>
            <person name="Oren A."/>
            <person name="Chaudhuri R.R."/>
            <person name="La Ragione R."/>
            <person name="Hildebrand F."/>
            <person name="Pallen M.J."/>
        </authorList>
    </citation>
    <scope>NUCLEOTIDE SEQUENCE</scope>
    <source>
        <strain evidence="8">Gambia16-930</strain>
    </source>
</reference>
<evidence type="ECO:0000256" key="1">
    <source>
        <dbReference type="ARBA" id="ARBA00001966"/>
    </source>
</evidence>
<evidence type="ECO:0000313" key="8">
    <source>
        <dbReference type="EMBL" id="HIW87052.1"/>
    </source>
</evidence>
<dbReference type="Pfam" id="PF04055">
    <property type="entry name" value="Radical_SAM"/>
    <property type="match status" value="1"/>
</dbReference>
<dbReference type="GO" id="GO:0003824">
    <property type="term" value="F:catalytic activity"/>
    <property type="evidence" value="ECO:0007669"/>
    <property type="project" value="InterPro"/>
</dbReference>
<dbReference type="InterPro" id="IPR058240">
    <property type="entry name" value="rSAM_sf"/>
</dbReference>
<reference evidence="8" key="2">
    <citation type="submission" date="2021-04" db="EMBL/GenBank/DDBJ databases">
        <authorList>
            <person name="Gilroy R."/>
        </authorList>
    </citation>
    <scope>NUCLEOTIDE SEQUENCE</scope>
    <source>
        <strain evidence="8">Gambia16-930</strain>
    </source>
</reference>
<keyword evidence="3" id="KW-0949">S-adenosyl-L-methionine</keyword>
<keyword evidence="4" id="KW-0479">Metal-binding</keyword>
<dbReference type="InterPro" id="IPR012726">
    <property type="entry name" value="ThiH"/>
</dbReference>
<keyword evidence="6" id="KW-0411">Iron-sulfur</keyword>
<dbReference type="GO" id="GO:0009228">
    <property type="term" value="P:thiamine biosynthetic process"/>
    <property type="evidence" value="ECO:0007669"/>
    <property type="project" value="InterPro"/>
</dbReference>
<dbReference type="EMBL" id="DXGG01000071">
    <property type="protein sequence ID" value="HIW87052.1"/>
    <property type="molecule type" value="Genomic_DNA"/>
</dbReference>
<name>A0A9D1RI47_9BACT</name>
<organism evidence="8 9">
    <name type="scientific">Candidatus Onthomorpha intestinigallinarum</name>
    <dbReference type="NCBI Taxonomy" id="2840880"/>
    <lineage>
        <taxon>Bacteria</taxon>
        <taxon>Pseudomonadati</taxon>
        <taxon>Bacteroidota</taxon>
        <taxon>Bacteroidia</taxon>
        <taxon>Bacteroidales</taxon>
        <taxon>Candidatus Onthomorpha</taxon>
    </lineage>
</organism>
<dbReference type="SFLD" id="SFLDF00301">
    <property type="entry name" value="2-iminoacetate_synthase_(ThiH)"/>
    <property type="match status" value="1"/>
</dbReference>
<feature type="domain" description="Biotin and thiamin synthesis-associated" evidence="7">
    <location>
        <begin position="258"/>
        <end position="361"/>
    </location>
</feature>
<dbReference type="PANTHER" id="PTHR43583:SF1">
    <property type="entry name" value="2-IMINOACETATE SYNTHASE"/>
    <property type="match status" value="1"/>
</dbReference>
<evidence type="ECO:0000256" key="4">
    <source>
        <dbReference type="ARBA" id="ARBA00022723"/>
    </source>
</evidence>
<dbReference type="InterPro" id="IPR007197">
    <property type="entry name" value="rSAM"/>
</dbReference>
<dbReference type="InterPro" id="IPR010722">
    <property type="entry name" value="BATS_dom"/>
</dbReference>
<dbReference type="SMART" id="SM00876">
    <property type="entry name" value="BATS"/>
    <property type="match status" value="1"/>
</dbReference>
<evidence type="ECO:0000256" key="3">
    <source>
        <dbReference type="ARBA" id="ARBA00022691"/>
    </source>
</evidence>
<dbReference type="InterPro" id="IPR034428">
    <property type="entry name" value="ThiH/NoCL/HydG-like"/>
</dbReference>
<evidence type="ECO:0000313" key="9">
    <source>
        <dbReference type="Proteomes" id="UP000824267"/>
    </source>
</evidence>
<dbReference type="SFLD" id="SFLDS00029">
    <property type="entry name" value="Radical_SAM"/>
    <property type="match status" value="1"/>
</dbReference>
<keyword evidence="2" id="KW-0004">4Fe-4S</keyword>
<dbReference type="NCBIfam" id="TIGR02351">
    <property type="entry name" value="thiH"/>
    <property type="match status" value="1"/>
</dbReference>
<protein>
    <submittedName>
        <fullName evidence="8">2-iminoacetate synthase ThiH</fullName>
    </submittedName>
</protein>
<accession>A0A9D1RI47</accession>
<dbReference type="Gene3D" id="3.20.20.70">
    <property type="entry name" value="Aldolase class I"/>
    <property type="match status" value="1"/>
</dbReference>
<evidence type="ECO:0000259" key="7">
    <source>
        <dbReference type="SMART" id="SM00876"/>
    </source>
</evidence>
<evidence type="ECO:0000256" key="6">
    <source>
        <dbReference type="ARBA" id="ARBA00023014"/>
    </source>
</evidence>
<dbReference type="Pfam" id="PF06968">
    <property type="entry name" value="BATS"/>
    <property type="match status" value="1"/>
</dbReference>
<keyword evidence="5" id="KW-0408">Iron</keyword>
<sequence length="371" mass="43418">MNTTFYDTIKNLEWDKVTESIYSKTERDVVSALSKPMLNIEDFKALISPAAEKFLEPMAQLSRNITRKRFGKVMQFYIPLYLSNECSNHCIYCGFNHNNPIKRITLDDEQILREIKIIKSMGYDNVLLLTGEFPRHAGVDYIEHSIELCRPYFSAINLEVFPMRVEQYERLIRAGANSVYVYQETFNEKRYKHYHPKGMKSNYAYRLGTPERLAQAGIHRVGMGALIGLEEWRTEMVYLALHLQFMTKNYWRTKYSISFPRMRPAEGGFQADFFMNEKEFAQTIWAFRIFDNNVEITMSTRETPQMRNHFVSLGVTSMSAGSKTDPGGYSKPNTELEQFHINDDRSVEEMEAMVRAQGYDVIFKDWDKILN</sequence>
<dbReference type="AlphaFoldDB" id="A0A9D1RI47"/>
<dbReference type="PANTHER" id="PTHR43583">
    <property type="entry name" value="2-IMINOACETATE SYNTHASE"/>
    <property type="match status" value="1"/>
</dbReference>
<dbReference type="CDD" id="cd01335">
    <property type="entry name" value="Radical_SAM"/>
    <property type="match status" value="1"/>
</dbReference>
<dbReference type="SFLD" id="SFLDG01060">
    <property type="entry name" value="BATS_domain_containing"/>
    <property type="match status" value="1"/>
</dbReference>
<dbReference type="SFLD" id="SFLDG01081">
    <property type="entry name" value="cleavage_of_the_Ca-Cb_bond_in"/>
    <property type="match status" value="1"/>
</dbReference>
<comment type="cofactor">
    <cofactor evidence="1">
        <name>[4Fe-4S] cluster</name>
        <dbReference type="ChEBI" id="CHEBI:49883"/>
    </cofactor>
</comment>
<comment type="caution">
    <text evidence="8">The sequence shown here is derived from an EMBL/GenBank/DDBJ whole genome shotgun (WGS) entry which is preliminary data.</text>
</comment>
<dbReference type="SUPFAM" id="SSF102114">
    <property type="entry name" value="Radical SAM enzymes"/>
    <property type="match status" value="1"/>
</dbReference>
<dbReference type="InterPro" id="IPR013785">
    <property type="entry name" value="Aldolase_TIM"/>
</dbReference>
<dbReference type="Proteomes" id="UP000824267">
    <property type="component" value="Unassembled WGS sequence"/>
</dbReference>
<dbReference type="GO" id="GO:0051539">
    <property type="term" value="F:4 iron, 4 sulfur cluster binding"/>
    <property type="evidence" value="ECO:0007669"/>
    <property type="project" value="UniProtKB-KW"/>
</dbReference>
<evidence type="ECO:0000256" key="2">
    <source>
        <dbReference type="ARBA" id="ARBA00022485"/>
    </source>
</evidence>
<gene>
    <name evidence="8" type="primary">thiH</name>
    <name evidence="8" type="ORF">IAC47_02110</name>
</gene>
<proteinExistence type="predicted"/>
<dbReference type="GO" id="GO:0005506">
    <property type="term" value="F:iron ion binding"/>
    <property type="evidence" value="ECO:0007669"/>
    <property type="project" value="InterPro"/>
</dbReference>
<evidence type="ECO:0000256" key="5">
    <source>
        <dbReference type="ARBA" id="ARBA00023004"/>
    </source>
</evidence>